<dbReference type="Proteomes" id="UP001596037">
    <property type="component" value="Unassembled WGS sequence"/>
</dbReference>
<keyword evidence="1" id="KW-0732">Signal</keyword>
<dbReference type="PROSITE" id="PS51257">
    <property type="entry name" value="PROKAR_LIPOPROTEIN"/>
    <property type="match status" value="1"/>
</dbReference>
<comment type="caution">
    <text evidence="2">The sequence shown here is derived from an EMBL/GenBank/DDBJ whole genome shotgun (WGS) entry which is preliminary data.</text>
</comment>
<gene>
    <name evidence="2" type="ORF">ACFPOE_17880</name>
</gene>
<dbReference type="EMBL" id="JBHSMF010000009">
    <property type="protein sequence ID" value="MFC5499420.1"/>
    <property type="molecule type" value="Genomic_DNA"/>
</dbReference>
<proteinExistence type="predicted"/>
<dbReference type="RefSeq" id="WP_376851643.1">
    <property type="nucleotide sequence ID" value="NZ_JBHSMF010000009.1"/>
</dbReference>
<organism evidence="2 3">
    <name type="scientific">Caenimonas terrae</name>
    <dbReference type="NCBI Taxonomy" id="696074"/>
    <lineage>
        <taxon>Bacteria</taxon>
        <taxon>Pseudomonadati</taxon>
        <taxon>Pseudomonadota</taxon>
        <taxon>Betaproteobacteria</taxon>
        <taxon>Burkholderiales</taxon>
        <taxon>Comamonadaceae</taxon>
        <taxon>Caenimonas</taxon>
    </lineage>
</organism>
<sequence length="112" mass="11684">MPCLLRSAGLLPLLALLACHAAARAGALPEQPAVENGEALAWLATAPAQQFRGRVAELARLYGESSGIDPKGLRITARRTGSDAQGCARVEVESSLRDGPLLRQDTVAACAH</sequence>
<name>A0ABW0NH86_9BURK</name>
<feature type="chain" id="PRO_5045417647" evidence="1">
    <location>
        <begin position="22"/>
        <end position="112"/>
    </location>
</feature>
<keyword evidence="3" id="KW-1185">Reference proteome</keyword>
<reference evidence="3" key="1">
    <citation type="journal article" date="2019" name="Int. J. Syst. Evol. Microbiol.">
        <title>The Global Catalogue of Microorganisms (GCM) 10K type strain sequencing project: providing services to taxonomists for standard genome sequencing and annotation.</title>
        <authorList>
            <consortium name="The Broad Institute Genomics Platform"/>
            <consortium name="The Broad Institute Genome Sequencing Center for Infectious Disease"/>
            <person name="Wu L."/>
            <person name="Ma J."/>
        </authorList>
    </citation>
    <scope>NUCLEOTIDE SEQUENCE [LARGE SCALE GENOMIC DNA]</scope>
    <source>
        <strain evidence="3">CCUG 57401</strain>
    </source>
</reference>
<evidence type="ECO:0000313" key="2">
    <source>
        <dbReference type="EMBL" id="MFC5499420.1"/>
    </source>
</evidence>
<accession>A0ABW0NH86</accession>
<evidence type="ECO:0000256" key="1">
    <source>
        <dbReference type="SAM" id="SignalP"/>
    </source>
</evidence>
<protein>
    <submittedName>
        <fullName evidence="2">Uncharacterized protein</fullName>
    </submittedName>
</protein>
<feature type="signal peptide" evidence="1">
    <location>
        <begin position="1"/>
        <end position="21"/>
    </location>
</feature>
<evidence type="ECO:0000313" key="3">
    <source>
        <dbReference type="Proteomes" id="UP001596037"/>
    </source>
</evidence>